<feature type="transmembrane region" description="Helical" evidence="8">
    <location>
        <begin position="429"/>
        <end position="447"/>
    </location>
</feature>
<dbReference type="SUPFAM" id="SSF103473">
    <property type="entry name" value="MFS general substrate transporter"/>
    <property type="match status" value="1"/>
</dbReference>
<evidence type="ECO:0000256" key="7">
    <source>
        <dbReference type="SAM" id="MobiDB-lite"/>
    </source>
</evidence>
<feature type="transmembrane region" description="Helical" evidence="8">
    <location>
        <begin position="144"/>
        <end position="168"/>
    </location>
</feature>
<evidence type="ECO:0000256" key="1">
    <source>
        <dbReference type="ARBA" id="ARBA00004651"/>
    </source>
</evidence>
<evidence type="ECO:0000259" key="9">
    <source>
        <dbReference type="PROSITE" id="PS50850"/>
    </source>
</evidence>
<dbReference type="STRING" id="211165.GCA_000317285_01433"/>
<keyword evidence="2" id="KW-0813">Transport</keyword>
<feature type="transmembrane region" description="Helical" evidence="8">
    <location>
        <begin position="376"/>
        <end position="394"/>
    </location>
</feature>
<dbReference type="Gene3D" id="1.20.1250.20">
    <property type="entry name" value="MFS general substrate transporter like domains"/>
    <property type="match status" value="2"/>
</dbReference>
<protein>
    <submittedName>
        <fullName evidence="10">MFS transporter</fullName>
    </submittedName>
</protein>
<comment type="caution">
    <text evidence="10">The sequence shown here is derived from an EMBL/GenBank/DDBJ whole genome shotgun (WGS) entry which is preliminary data.</text>
</comment>
<dbReference type="InterPro" id="IPR036259">
    <property type="entry name" value="MFS_trans_sf"/>
</dbReference>
<evidence type="ECO:0000256" key="4">
    <source>
        <dbReference type="ARBA" id="ARBA00022692"/>
    </source>
</evidence>
<feature type="transmembrane region" description="Helical" evidence="8">
    <location>
        <begin position="493"/>
        <end position="513"/>
    </location>
</feature>
<evidence type="ECO:0000313" key="11">
    <source>
        <dbReference type="Proteomes" id="UP000268857"/>
    </source>
</evidence>
<feature type="transmembrane region" description="Helical" evidence="8">
    <location>
        <begin position="468"/>
        <end position="487"/>
    </location>
</feature>
<keyword evidence="11" id="KW-1185">Reference proteome</keyword>
<organism evidence="10 11">
    <name type="scientific">Chlorogloeopsis fritschii PCC 6912</name>
    <dbReference type="NCBI Taxonomy" id="211165"/>
    <lineage>
        <taxon>Bacteria</taxon>
        <taxon>Bacillati</taxon>
        <taxon>Cyanobacteriota</taxon>
        <taxon>Cyanophyceae</taxon>
        <taxon>Nostocales</taxon>
        <taxon>Chlorogloeopsidaceae</taxon>
        <taxon>Chlorogloeopsis</taxon>
    </lineage>
</organism>
<keyword evidence="3" id="KW-1003">Cell membrane</keyword>
<dbReference type="Pfam" id="PF05977">
    <property type="entry name" value="MFS_3"/>
    <property type="match status" value="1"/>
</dbReference>
<keyword evidence="6 8" id="KW-0472">Membrane</keyword>
<keyword evidence="4 8" id="KW-0812">Transmembrane</keyword>
<feature type="transmembrane region" description="Helical" evidence="8">
    <location>
        <begin position="209"/>
        <end position="229"/>
    </location>
</feature>
<dbReference type="AlphaFoldDB" id="A0A3S0ZNT5"/>
<dbReference type="OrthoDB" id="9775268at2"/>
<feature type="transmembrane region" description="Helical" evidence="8">
    <location>
        <begin position="343"/>
        <end position="364"/>
    </location>
</feature>
<gene>
    <name evidence="10" type="ORF">PCC6912_30160</name>
</gene>
<dbReference type="PROSITE" id="PS50850">
    <property type="entry name" value="MFS"/>
    <property type="match status" value="1"/>
</dbReference>
<dbReference type="Proteomes" id="UP000268857">
    <property type="component" value="Unassembled WGS sequence"/>
</dbReference>
<dbReference type="GO" id="GO:0005886">
    <property type="term" value="C:plasma membrane"/>
    <property type="evidence" value="ECO:0007669"/>
    <property type="project" value="UniProtKB-SubCell"/>
</dbReference>
<evidence type="ECO:0000256" key="5">
    <source>
        <dbReference type="ARBA" id="ARBA00022989"/>
    </source>
</evidence>
<dbReference type="GO" id="GO:0022857">
    <property type="term" value="F:transmembrane transporter activity"/>
    <property type="evidence" value="ECO:0007669"/>
    <property type="project" value="InterPro"/>
</dbReference>
<feature type="domain" description="Major facilitator superfamily (MFS) profile" evidence="9">
    <location>
        <begin position="105"/>
        <end position="517"/>
    </location>
</feature>
<feature type="transmembrane region" description="Helical" evidence="8">
    <location>
        <begin position="291"/>
        <end position="308"/>
    </location>
</feature>
<feature type="transmembrane region" description="Helical" evidence="8">
    <location>
        <begin position="175"/>
        <end position="197"/>
    </location>
</feature>
<name>A0A3S0ZNT5_CHLFR</name>
<sequence>MAKVPNHLSAVPKTTPDPVYAEEKSAKDLSQPLKSDFKTESEKNSNHQSGNAEVDTKDETDGQILPLTNGAVPGKSEPQKTDSNGKAVADDSKENGFWPVLKNPNFLALWGGQVFCQLADKVYLVLMIALINTHFQIGDRTISAWVSALMMAFTIPAVLFGSLAGVFVDRWSKKMVLVGTNIWRGILVLAIPFLLWLTHDWQPIGVLPVGFAIILGVTFLVSTLTQFFAPAEQAAIPLVVQEQHLLSANSLYTTTMMASVIIGFAIGEPLLATADRLWFLVGGSEGLGKEIIVGGSYAIAGLILLLLATHEKPHAPKTESPHIFADVQDGLRYLKDNPRLRNALIQLIVLFSVFAALTVLAVRMAEVIPNLKAEQFGFLLAAGGVGIAVGATMLGQFGQRFSYTQLSLCGSVGMVASLIGLSVFTQQLFIILVLVMLVGIFGALVGIPMQTAIQTETPPQMRGKVFGLQNNVINIALTLPLALAGVAETFIGLQAVFLGLAAFVFLGGLLSLCTSQD</sequence>
<evidence type="ECO:0000256" key="3">
    <source>
        <dbReference type="ARBA" id="ARBA00022475"/>
    </source>
</evidence>
<proteinExistence type="predicted"/>
<dbReference type="InterPro" id="IPR010290">
    <property type="entry name" value="TM_effector"/>
</dbReference>
<comment type="subcellular location">
    <subcellularLocation>
        <location evidence="1">Cell membrane</location>
        <topology evidence="1">Multi-pass membrane protein</topology>
    </subcellularLocation>
</comment>
<dbReference type="InterPro" id="IPR020846">
    <property type="entry name" value="MFS_dom"/>
</dbReference>
<dbReference type="CDD" id="cd06173">
    <property type="entry name" value="MFS_MefA_like"/>
    <property type="match status" value="1"/>
</dbReference>
<keyword evidence="5 8" id="KW-1133">Transmembrane helix</keyword>
<evidence type="ECO:0000256" key="2">
    <source>
        <dbReference type="ARBA" id="ARBA00022448"/>
    </source>
</evidence>
<feature type="compositionally biased region" description="Basic and acidic residues" evidence="7">
    <location>
        <begin position="35"/>
        <end position="45"/>
    </location>
</feature>
<dbReference type="EMBL" id="RSCJ01000011">
    <property type="protein sequence ID" value="RUR80156.1"/>
    <property type="molecule type" value="Genomic_DNA"/>
</dbReference>
<evidence type="ECO:0000256" key="8">
    <source>
        <dbReference type="SAM" id="Phobius"/>
    </source>
</evidence>
<reference evidence="10 11" key="1">
    <citation type="journal article" date="2019" name="Genome Biol. Evol.">
        <title>Day and night: Metabolic profiles and evolutionary relationships of six axenic non-marine cyanobacteria.</title>
        <authorList>
            <person name="Will S.E."/>
            <person name="Henke P."/>
            <person name="Boedeker C."/>
            <person name="Huang S."/>
            <person name="Brinkmann H."/>
            <person name="Rohde M."/>
            <person name="Jarek M."/>
            <person name="Friedl T."/>
            <person name="Seufert S."/>
            <person name="Schumacher M."/>
            <person name="Overmann J."/>
            <person name="Neumann-Schaal M."/>
            <person name="Petersen J."/>
        </authorList>
    </citation>
    <scope>NUCLEOTIDE SEQUENCE [LARGE SCALE GENOMIC DNA]</scope>
    <source>
        <strain evidence="10 11">PCC 6912</strain>
    </source>
</reference>
<dbReference type="PANTHER" id="PTHR43266:SF2">
    <property type="entry name" value="MAJOR FACILITATOR SUPERFAMILY (MFS) PROFILE DOMAIN-CONTAINING PROTEIN"/>
    <property type="match status" value="1"/>
</dbReference>
<feature type="transmembrane region" description="Helical" evidence="8">
    <location>
        <begin position="250"/>
        <end position="271"/>
    </location>
</feature>
<feature type="region of interest" description="Disordered" evidence="7">
    <location>
        <begin position="1"/>
        <end position="90"/>
    </location>
</feature>
<accession>A0A3S0ZNT5</accession>
<evidence type="ECO:0000256" key="6">
    <source>
        <dbReference type="ARBA" id="ARBA00023136"/>
    </source>
</evidence>
<dbReference type="PANTHER" id="PTHR43266">
    <property type="entry name" value="MACROLIDE-EFFLUX PROTEIN"/>
    <property type="match status" value="1"/>
</dbReference>
<evidence type="ECO:0000313" key="10">
    <source>
        <dbReference type="EMBL" id="RUR80156.1"/>
    </source>
</evidence>
<feature type="transmembrane region" description="Helical" evidence="8">
    <location>
        <begin position="406"/>
        <end position="423"/>
    </location>
</feature>